<dbReference type="InterPro" id="IPR050407">
    <property type="entry name" value="Geranylgeranyl_reductase"/>
</dbReference>
<dbReference type="AlphaFoldDB" id="A0A3A4NJG0"/>
<comment type="caution">
    <text evidence="1">The sequence shown here is derived from an EMBL/GenBank/DDBJ whole genome shotgun (WGS) entry which is preliminary data.</text>
</comment>
<dbReference type="Gene3D" id="3.50.50.60">
    <property type="entry name" value="FAD/NAD(P)-binding domain"/>
    <property type="match status" value="2"/>
</dbReference>
<evidence type="ECO:0000313" key="1">
    <source>
        <dbReference type="EMBL" id="RJP17300.1"/>
    </source>
</evidence>
<evidence type="ECO:0000313" key="2">
    <source>
        <dbReference type="Proteomes" id="UP000265882"/>
    </source>
</evidence>
<dbReference type="PRINTS" id="PR00420">
    <property type="entry name" value="RNGMNOXGNASE"/>
</dbReference>
<dbReference type="SUPFAM" id="SSF51905">
    <property type="entry name" value="FAD/NAD(P)-binding domain"/>
    <property type="match status" value="2"/>
</dbReference>
<dbReference type="EMBL" id="QZKU01000116">
    <property type="protein sequence ID" value="RJP17300.1"/>
    <property type="molecule type" value="Genomic_DNA"/>
</dbReference>
<gene>
    <name evidence="1" type="ORF">C4520_17075</name>
</gene>
<organism evidence="1 2">
    <name type="scientific">Abyssobacteria bacterium (strain SURF_5)</name>
    <dbReference type="NCBI Taxonomy" id="2093360"/>
    <lineage>
        <taxon>Bacteria</taxon>
        <taxon>Pseudomonadati</taxon>
        <taxon>Candidatus Hydrogenedentota</taxon>
        <taxon>Candidatus Abyssobacteria</taxon>
    </lineage>
</organism>
<reference evidence="1 2" key="1">
    <citation type="journal article" date="2017" name="ISME J.">
        <title>Energy and carbon metabolisms in a deep terrestrial subsurface fluid microbial community.</title>
        <authorList>
            <person name="Momper L."/>
            <person name="Jungbluth S.P."/>
            <person name="Lee M.D."/>
            <person name="Amend J.P."/>
        </authorList>
    </citation>
    <scope>NUCLEOTIDE SEQUENCE [LARGE SCALE GENOMIC DNA]</scope>
    <source>
        <strain evidence="1">SURF_5</strain>
    </source>
</reference>
<name>A0A3A4NJG0_ABYX5</name>
<dbReference type="PANTHER" id="PTHR42685:SF4">
    <property type="entry name" value="GERANYLGERANYL DIPHOSPHATE REDUCTASE, CHLOROPLASTIC"/>
    <property type="match status" value="1"/>
</dbReference>
<protein>
    <recommendedName>
        <fullName evidence="3">NAD(P)/FAD-dependent oxidoreductase</fullName>
    </recommendedName>
</protein>
<dbReference type="Proteomes" id="UP000265882">
    <property type="component" value="Unassembled WGS sequence"/>
</dbReference>
<dbReference type="InterPro" id="IPR036188">
    <property type="entry name" value="FAD/NAD-bd_sf"/>
</dbReference>
<proteinExistence type="predicted"/>
<evidence type="ECO:0008006" key="3">
    <source>
        <dbReference type="Google" id="ProtNLM"/>
    </source>
</evidence>
<dbReference type="PANTHER" id="PTHR42685">
    <property type="entry name" value="GERANYLGERANYL DIPHOSPHATE REDUCTASE"/>
    <property type="match status" value="1"/>
</dbReference>
<accession>A0A3A4NJG0</accession>
<sequence>MTLKLTKNPKVVVIGGGPAGSFFAHFLMTKGAHLGIRPEITIIDRKSFLDHGPKGCNMCAGALGHHLVEHLRRERIALPLHVVRQEIEGYILHVRDKHVLLRQDERPIYTVFRGNSPGAAPEEGIVSFDQFLLDSAISLGARFIRQDVIAVRWPRDPAEQVRLSLKDGSLLEADLVVGAFGVNTNLRQRFMEGYRPPKTWLACQAEMPVDVEFSRRTLGSNIHVFSVGEQGIQFVAMTPKGRFITLTAIGPSVKMADLEQVLGRPEFRPFLPRDWGISCHCHPFFPVTAARKPYRDRGLLVGDACHARYLKNGIESAYFTSLFAAKTVLNVGIGENELAEYARMCRRRFTFDNRCGKLLFFVHNTVAARHRLARAHLLLAEVERITKGRRRQVLANALWSMFTGDTAYRKILRELLKPAVQARLLVEGAHSLISGSRSWEKYSNRKLARLRARLHEKQLRLKPNSTVAIIGGGPGGAACAIRLLSRARAANIPIRVVIYEGKDFDRHYNQCVGVLSPPLETLLHDQLKIELPQELIKRTIQNYRLHSDNSDIVLSGAPDSKPTYTVRRVMFDRFLLKKAEEVGAEVVRSRVTGVEFVNGRTLDEVRVYSESQYLRADVVVGAFGLDEAMLNTFERATKEDHSYERPRELLKTFVTKIHIDPVFIEESLGNTIHAFLPAHSNIEFGAVTPKGDHIIINIAGRDISSLDLDSFLELPKVREVLPDVDLKTLNFYAGNFPTSPAANPYGHRYVLVGDATGWMRPFKGKGINTAVVTGIRAADTILERGFSRQAFEEYQQTCADLRKDHLYGLLVRSLCGFARSFGLFDVLLRAAQDDERLRSILHMAVSGEDSYRNVILRLMRPRTSRRLFLKSGKHLLNRLTMRRAQGRQSAS</sequence>